<evidence type="ECO:0000313" key="7">
    <source>
        <dbReference type="EMBL" id="KAK9156220.1"/>
    </source>
</evidence>
<dbReference type="EMBL" id="JBBNAE010000001">
    <property type="protein sequence ID" value="KAK9156220.1"/>
    <property type="molecule type" value="Genomic_DNA"/>
</dbReference>
<protein>
    <recommendedName>
        <fullName evidence="9">Major facilitator superfamily (MFS) profile domain-containing protein</fullName>
    </recommendedName>
</protein>
<comment type="subcellular location">
    <subcellularLocation>
        <location evidence="1">Membrane</location>
    </subcellularLocation>
</comment>
<proteinExistence type="predicted"/>
<feature type="transmembrane region" description="Helical" evidence="6">
    <location>
        <begin position="130"/>
        <end position="150"/>
    </location>
</feature>
<evidence type="ECO:0000256" key="2">
    <source>
        <dbReference type="ARBA" id="ARBA00022692"/>
    </source>
</evidence>
<keyword evidence="3 6" id="KW-1133">Transmembrane helix</keyword>
<dbReference type="InterPro" id="IPR036259">
    <property type="entry name" value="MFS_trans_sf"/>
</dbReference>
<gene>
    <name evidence="7" type="ORF">Sjap_003700</name>
</gene>
<dbReference type="AlphaFoldDB" id="A0AAP0PVA7"/>
<dbReference type="GO" id="GO:0016020">
    <property type="term" value="C:membrane"/>
    <property type="evidence" value="ECO:0007669"/>
    <property type="project" value="UniProtKB-SubCell"/>
</dbReference>
<name>A0AAP0PVA7_9MAGN</name>
<reference evidence="7 8" key="1">
    <citation type="submission" date="2024-01" db="EMBL/GenBank/DDBJ databases">
        <title>Genome assemblies of Stephania.</title>
        <authorList>
            <person name="Yang L."/>
        </authorList>
    </citation>
    <scope>NUCLEOTIDE SEQUENCE [LARGE SCALE GENOMIC DNA]</scope>
    <source>
        <strain evidence="7">QJT</strain>
        <tissue evidence="7">Leaf</tissue>
    </source>
</reference>
<dbReference type="Proteomes" id="UP001417504">
    <property type="component" value="Unassembled WGS sequence"/>
</dbReference>
<organism evidence="7 8">
    <name type="scientific">Stephania japonica</name>
    <dbReference type="NCBI Taxonomy" id="461633"/>
    <lineage>
        <taxon>Eukaryota</taxon>
        <taxon>Viridiplantae</taxon>
        <taxon>Streptophyta</taxon>
        <taxon>Embryophyta</taxon>
        <taxon>Tracheophyta</taxon>
        <taxon>Spermatophyta</taxon>
        <taxon>Magnoliopsida</taxon>
        <taxon>Ranunculales</taxon>
        <taxon>Menispermaceae</taxon>
        <taxon>Menispermoideae</taxon>
        <taxon>Cissampelideae</taxon>
        <taxon>Stephania</taxon>
    </lineage>
</organism>
<evidence type="ECO:0008006" key="9">
    <source>
        <dbReference type="Google" id="ProtNLM"/>
    </source>
</evidence>
<dbReference type="Gene3D" id="1.20.1250.20">
    <property type="entry name" value="MFS general substrate transporter like domains"/>
    <property type="match status" value="1"/>
</dbReference>
<evidence type="ECO:0000256" key="5">
    <source>
        <dbReference type="SAM" id="MobiDB-lite"/>
    </source>
</evidence>
<feature type="region of interest" description="Disordered" evidence="5">
    <location>
        <begin position="1"/>
        <end position="25"/>
    </location>
</feature>
<dbReference type="InterPro" id="IPR005828">
    <property type="entry name" value="MFS_sugar_transport-like"/>
</dbReference>
<dbReference type="PANTHER" id="PTHR33130">
    <property type="entry name" value="PUTATIVE (DUF1639)-RELATED"/>
    <property type="match status" value="1"/>
</dbReference>
<dbReference type="GO" id="GO:0022857">
    <property type="term" value="F:transmembrane transporter activity"/>
    <property type="evidence" value="ECO:0007669"/>
    <property type="project" value="InterPro"/>
</dbReference>
<keyword evidence="8" id="KW-1185">Reference proteome</keyword>
<evidence type="ECO:0000256" key="6">
    <source>
        <dbReference type="SAM" id="Phobius"/>
    </source>
</evidence>
<dbReference type="Pfam" id="PF00083">
    <property type="entry name" value="Sugar_tr"/>
    <property type="match status" value="1"/>
</dbReference>
<feature type="transmembrane region" description="Helical" evidence="6">
    <location>
        <begin position="218"/>
        <end position="237"/>
    </location>
</feature>
<dbReference type="InterPro" id="IPR012438">
    <property type="entry name" value="DUF1639"/>
</dbReference>
<evidence type="ECO:0000313" key="8">
    <source>
        <dbReference type="Proteomes" id="UP001417504"/>
    </source>
</evidence>
<accession>A0AAP0PVA7</accession>
<evidence type="ECO:0000256" key="4">
    <source>
        <dbReference type="ARBA" id="ARBA00023136"/>
    </source>
</evidence>
<keyword evidence="2 6" id="KW-0812">Transmembrane</keyword>
<evidence type="ECO:0000256" key="3">
    <source>
        <dbReference type="ARBA" id="ARBA00022989"/>
    </source>
</evidence>
<comment type="caution">
    <text evidence="7">The sequence shown here is derived from an EMBL/GenBank/DDBJ whole genome shotgun (WGS) entry which is preliminary data.</text>
</comment>
<sequence length="245" mass="27581">MFLSLCRSSDVENNRKSQSCSPEKEDRYYTTRGSVVGFEDNGKMFMDTNGDDKGGFVWPRLFISLSSKEKEEDFMAMKGCKLPQRPKKRAKFIQRSLLLVSPGAWLSDLCQERYEVREKKTSKKVYPGQMITYVIFACLDAVCGGLMLGYDIGISRGVTALSSFLESFFPDVYRRNKASCEATNVTFARFRCGLCYIGCPIYLSEMAPSKFRGSLNTLFQMMITIGILAANLVNYGTNKIKGGWG</sequence>
<dbReference type="Pfam" id="PF07797">
    <property type="entry name" value="DUF1639"/>
    <property type="match status" value="1"/>
</dbReference>
<keyword evidence="4 6" id="KW-0472">Membrane</keyword>
<dbReference type="PANTHER" id="PTHR33130:SF12">
    <property type="entry name" value="EXPRESSED PROTEIN"/>
    <property type="match status" value="1"/>
</dbReference>
<evidence type="ECO:0000256" key="1">
    <source>
        <dbReference type="ARBA" id="ARBA00004370"/>
    </source>
</evidence>
<dbReference type="SUPFAM" id="SSF103473">
    <property type="entry name" value="MFS general substrate transporter"/>
    <property type="match status" value="1"/>
</dbReference>